<organism evidence="4 5">
    <name type="scientific">Weissella bombi</name>
    <dbReference type="NCBI Taxonomy" id="1505725"/>
    <lineage>
        <taxon>Bacteria</taxon>
        <taxon>Bacillati</taxon>
        <taxon>Bacillota</taxon>
        <taxon>Bacilli</taxon>
        <taxon>Lactobacillales</taxon>
        <taxon>Lactobacillaceae</taxon>
        <taxon>Weissella</taxon>
    </lineage>
</organism>
<evidence type="ECO:0000256" key="2">
    <source>
        <dbReference type="ARBA" id="ARBA00023315"/>
    </source>
</evidence>
<dbReference type="Proteomes" id="UP000199268">
    <property type="component" value="Unassembled WGS sequence"/>
</dbReference>
<keyword evidence="5" id="KW-1185">Reference proteome</keyword>
<dbReference type="PANTHER" id="PTHR10434">
    <property type="entry name" value="1-ACYL-SN-GLYCEROL-3-PHOSPHATE ACYLTRANSFERASE"/>
    <property type="match status" value="1"/>
</dbReference>
<dbReference type="GO" id="GO:0003841">
    <property type="term" value="F:1-acylglycerol-3-phosphate O-acyltransferase activity"/>
    <property type="evidence" value="ECO:0007669"/>
    <property type="project" value="TreeGrafter"/>
</dbReference>
<dbReference type="EMBL" id="FMAO01000001">
    <property type="protein sequence ID" value="SCB77720.1"/>
    <property type="molecule type" value="Genomic_DNA"/>
</dbReference>
<proteinExistence type="predicted"/>
<keyword evidence="1 4" id="KW-0808">Transferase</keyword>
<dbReference type="GO" id="GO:0006654">
    <property type="term" value="P:phosphatidic acid biosynthetic process"/>
    <property type="evidence" value="ECO:0007669"/>
    <property type="project" value="TreeGrafter"/>
</dbReference>
<dbReference type="SMART" id="SM00563">
    <property type="entry name" value="PlsC"/>
    <property type="match status" value="1"/>
</dbReference>
<gene>
    <name evidence="4" type="ORF">GA0061074_101322</name>
</gene>
<dbReference type="CDD" id="cd07989">
    <property type="entry name" value="LPLAT_AGPAT-like"/>
    <property type="match status" value="1"/>
</dbReference>
<sequence length="213" mass="24396">MFYSFMRYFAAGIVWLINGRYKLLGTEKLPKGNYILVGPHRTWWEPVFFALAGWPHKFSFMAKKELFKNPILGWILIHANAFSVDRKHPGPSAIKTPVRNLKKTDLSLIMFPSGSRHSEQMKGGALMIAKLSGAPLVPIVYQGPVRFSNLFKRSNVTMAFGDPIYIDKRTKLNEESTAEFGDTLQDTFDKLDKEIDPDWVYVDPKPKKEKQNN</sequence>
<reference evidence="5" key="1">
    <citation type="submission" date="2016-08" db="EMBL/GenBank/DDBJ databases">
        <authorList>
            <person name="Varghese N."/>
            <person name="Submissions Spin"/>
        </authorList>
    </citation>
    <scope>NUCLEOTIDE SEQUENCE [LARGE SCALE GENOMIC DNA]</scope>
    <source>
        <strain evidence="5">R-53094</strain>
    </source>
</reference>
<accession>A0A1C3Z600</accession>
<dbReference type="InterPro" id="IPR002123">
    <property type="entry name" value="Plipid/glycerol_acylTrfase"/>
</dbReference>
<dbReference type="OrthoDB" id="9803035at2"/>
<dbReference type="SUPFAM" id="SSF69593">
    <property type="entry name" value="Glycerol-3-phosphate (1)-acyltransferase"/>
    <property type="match status" value="1"/>
</dbReference>
<evidence type="ECO:0000313" key="5">
    <source>
        <dbReference type="Proteomes" id="UP000199268"/>
    </source>
</evidence>
<dbReference type="STRING" id="1505725.GA0061074_101322"/>
<dbReference type="PANTHER" id="PTHR10434:SF40">
    <property type="entry name" value="1-ACYL-SN-GLYCEROL-3-PHOSPHATE ACYLTRANSFERASE"/>
    <property type="match status" value="1"/>
</dbReference>
<dbReference type="Pfam" id="PF01553">
    <property type="entry name" value="Acyltransferase"/>
    <property type="match status" value="1"/>
</dbReference>
<name>A0A1C3Z600_9LACO</name>
<evidence type="ECO:0000313" key="4">
    <source>
        <dbReference type="EMBL" id="SCB77720.1"/>
    </source>
</evidence>
<dbReference type="AlphaFoldDB" id="A0A1C3Z600"/>
<protein>
    <submittedName>
        <fullName evidence="4">1-acyl-sn-glycerol-3-phosphate acyltransferase</fullName>
    </submittedName>
</protein>
<dbReference type="RefSeq" id="WP_092461351.1">
    <property type="nucleotide sequence ID" value="NZ_BJEE01000002.1"/>
</dbReference>
<evidence type="ECO:0000256" key="1">
    <source>
        <dbReference type="ARBA" id="ARBA00022679"/>
    </source>
</evidence>
<evidence type="ECO:0000259" key="3">
    <source>
        <dbReference type="SMART" id="SM00563"/>
    </source>
</evidence>
<keyword evidence="2 4" id="KW-0012">Acyltransferase</keyword>
<feature type="domain" description="Phospholipid/glycerol acyltransferase" evidence="3">
    <location>
        <begin position="34"/>
        <end position="144"/>
    </location>
</feature>